<sequence length="105" mass="11431">MAWVLLVIAGVLEVFWASSLKYADSILEWLVIAVLIVISFGLLTLTFRTISVAVAYTVFVGVGTIGIYLVGILTGEPFTIKQLIFFLILVSGVLGMKFTTKEGDK</sequence>
<reference evidence="9 10" key="1">
    <citation type="journal article" date="2003" name="Int. J. Syst. Evol. Microbiol.">
        <title>Virgibacillus carmonensis sp. nov., Virgibacillus necropolis sp. nov. and Virgibacillus picturae sp. nov., three novel species isolated from deteriorated mural paintings, transfer of the species of the genus salibacillus to Virgibacillus, as Virgibacillus marismortui comb. nov. and Virgibacillus salexigens comb. nov., and emended description of the genus Virgibacillus.</title>
        <authorList>
            <person name="Heyrman J."/>
            <person name="Logan N.A."/>
            <person name="Busse H.J."/>
            <person name="Balcaen A."/>
            <person name="Lebbe L."/>
            <person name="Rodriguez-Diaz M."/>
            <person name="Swings J."/>
            <person name="De Vos P."/>
        </authorList>
    </citation>
    <scope>NUCLEOTIDE SEQUENCE [LARGE SCALE GENOMIC DNA]</scope>
    <source>
        <strain evidence="9 10">LMG 19488</strain>
    </source>
</reference>
<dbReference type="SUPFAM" id="SSF103481">
    <property type="entry name" value="Multidrug resistance efflux transporter EmrE"/>
    <property type="match status" value="1"/>
</dbReference>
<dbReference type="GO" id="GO:0022857">
    <property type="term" value="F:transmembrane transporter activity"/>
    <property type="evidence" value="ECO:0007669"/>
    <property type="project" value="InterPro"/>
</dbReference>
<evidence type="ECO:0000313" key="10">
    <source>
        <dbReference type="Proteomes" id="UP000204391"/>
    </source>
</evidence>
<keyword evidence="10" id="KW-1185">Reference proteome</keyword>
<name>A0A221M8I2_9BACI</name>
<organism evidence="9 10">
    <name type="scientific">Virgibacillus necropolis</name>
    <dbReference type="NCBI Taxonomy" id="163877"/>
    <lineage>
        <taxon>Bacteria</taxon>
        <taxon>Bacillati</taxon>
        <taxon>Bacillota</taxon>
        <taxon>Bacilli</taxon>
        <taxon>Bacillales</taxon>
        <taxon>Bacillaceae</taxon>
        <taxon>Virgibacillus</taxon>
    </lineage>
</organism>
<evidence type="ECO:0000256" key="7">
    <source>
        <dbReference type="RuleBase" id="RU003942"/>
    </source>
</evidence>
<protein>
    <recommendedName>
        <fullName evidence="11">QacE family quaternary ammonium compound efflux SMR transporter</fullName>
    </recommendedName>
</protein>
<evidence type="ECO:0008006" key="11">
    <source>
        <dbReference type="Google" id="ProtNLM"/>
    </source>
</evidence>
<comment type="similarity">
    <text evidence="7">Belongs to the drug/metabolite transporter (DMT) superfamily. Small multidrug resistance (SMR) (TC 2.A.7.1) family.</text>
</comment>
<evidence type="ECO:0000256" key="6">
    <source>
        <dbReference type="ARBA" id="ARBA00023136"/>
    </source>
</evidence>
<keyword evidence="5 8" id="KW-1133">Transmembrane helix</keyword>
<feature type="transmembrane region" description="Helical" evidence="8">
    <location>
        <begin position="54"/>
        <end position="74"/>
    </location>
</feature>
<dbReference type="RefSeq" id="WP_089530509.1">
    <property type="nucleotide sequence ID" value="NZ_CP022437.1"/>
</dbReference>
<dbReference type="Proteomes" id="UP000204391">
    <property type="component" value="Chromosome"/>
</dbReference>
<dbReference type="KEGG" id="vne:CFK40_02445"/>
<dbReference type="InterPro" id="IPR045324">
    <property type="entry name" value="Small_multidrug_res"/>
</dbReference>
<evidence type="ECO:0000256" key="8">
    <source>
        <dbReference type="SAM" id="Phobius"/>
    </source>
</evidence>
<dbReference type="Pfam" id="PF00893">
    <property type="entry name" value="Multi_Drug_Res"/>
    <property type="match status" value="1"/>
</dbReference>
<dbReference type="OrthoDB" id="2168659at2"/>
<evidence type="ECO:0000256" key="2">
    <source>
        <dbReference type="ARBA" id="ARBA00022448"/>
    </source>
</evidence>
<feature type="transmembrane region" description="Helical" evidence="8">
    <location>
        <begin position="80"/>
        <end position="99"/>
    </location>
</feature>
<evidence type="ECO:0000256" key="4">
    <source>
        <dbReference type="ARBA" id="ARBA00022692"/>
    </source>
</evidence>
<dbReference type="PANTHER" id="PTHR30561">
    <property type="entry name" value="SMR FAMILY PROTON-DEPENDENT DRUG EFFLUX TRANSPORTER SUGE"/>
    <property type="match status" value="1"/>
</dbReference>
<keyword evidence="3" id="KW-1003">Cell membrane</keyword>
<keyword evidence="2" id="KW-0813">Transport</keyword>
<dbReference type="InterPro" id="IPR037185">
    <property type="entry name" value="EmrE-like"/>
</dbReference>
<dbReference type="EMBL" id="CP022437">
    <property type="protein sequence ID" value="ASN03939.1"/>
    <property type="molecule type" value="Genomic_DNA"/>
</dbReference>
<dbReference type="Gene3D" id="1.10.3730.20">
    <property type="match status" value="1"/>
</dbReference>
<evidence type="ECO:0000313" key="9">
    <source>
        <dbReference type="EMBL" id="ASN03939.1"/>
    </source>
</evidence>
<evidence type="ECO:0000256" key="3">
    <source>
        <dbReference type="ARBA" id="ARBA00022475"/>
    </source>
</evidence>
<keyword evidence="6 8" id="KW-0472">Membrane</keyword>
<dbReference type="InterPro" id="IPR000390">
    <property type="entry name" value="Small_drug/metabolite_transptr"/>
</dbReference>
<proteinExistence type="inferred from homology"/>
<accession>A0A221M8I2</accession>
<gene>
    <name evidence="9" type="ORF">CFK40_02445</name>
</gene>
<dbReference type="PANTHER" id="PTHR30561:SF0">
    <property type="entry name" value="GUANIDINIUM EXPORTER"/>
    <property type="match status" value="1"/>
</dbReference>
<evidence type="ECO:0000256" key="1">
    <source>
        <dbReference type="ARBA" id="ARBA00004651"/>
    </source>
</evidence>
<comment type="subcellular location">
    <subcellularLocation>
        <location evidence="1 7">Cell membrane</location>
        <topology evidence="1 7">Multi-pass membrane protein</topology>
    </subcellularLocation>
</comment>
<dbReference type="AlphaFoldDB" id="A0A221M8I2"/>
<feature type="transmembrane region" description="Helical" evidence="8">
    <location>
        <begin position="27"/>
        <end position="47"/>
    </location>
</feature>
<dbReference type="GO" id="GO:0005886">
    <property type="term" value="C:plasma membrane"/>
    <property type="evidence" value="ECO:0007669"/>
    <property type="project" value="UniProtKB-SubCell"/>
</dbReference>
<keyword evidence="4 7" id="KW-0812">Transmembrane</keyword>
<evidence type="ECO:0000256" key="5">
    <source>
        <dbReference type="ARBA" id="ARBA00022989"/>
    </source>
</evidence>